<dbReference type="Pfam" id="PF00460">
    <property type="entry name" value="Flg_bb_rod"/>
    <property type="match status" value="1"/>
</dbReference>
<dbReference type="SUPFAM" id="SSF117143">
    <property type="entry name" value="Flagellar hook protein flgE"/>
    <property type="match status" value="1"/>
</dbReference>
<dbReference type="InterPro" id="IPR020013">
    <property type="entry name" value="Flagellar_FlgE/F/G"/>
</dbReference>
<dbReference type="InterPro" id="IPR053967">
    <property type="entry name" value="LlgE_F_G-like_D1"/>
</dbReference>
<evidence type="ECO:0000259" key="7">
    <source>
        <dbReference type="Pfam" id="PF22692"/>
    </source>
</evidence>
<evidence type="ECO:0000256" key="1">
    <source>
        <dbReference type="ARBA" id="ARBA00004117"/>
    </source>
</evidence>
<dbReference type="NCBIfam" id="TIGR02490">
    <property type="entry name" value="flgF"/>
    <property type="match status" value="1"/>
</dbReference>
<dbReference type="InterPro" id="IPR001444">
    <property type="entry name" value="Flag_bb_rod_N"/>
</dbReference>
<evidence type="ECO:0000259" key="6">
    <source>
        <dbReference type="Pfam" id="PF06429"/>
    </source>
</evidence>
<dbReference type="PANTHER" id="PTHR30435">
    <property type="entry name" value="FLAGELLAR PROTEIN"/>
    <property type="match status" value="1"/>
</dbReference>
<reference evidence="8 10" key="2">
    <citation type="submission" date="2020-08" db="EMBL/GenBank/DDBJ databases">
        <title>Genomic Encyclopedia of Type Strains, Phase IV (KMG-IV): sequencing the most valuable type-strain genomes for metagenomic binning, comparative biology and taxonomic classification.</title>
        <authorList>
            <person name="Goeker M."/>
        </authorList>
    </citation>
    <scope>NUCLEOTIDE SEQUENCE [LARGE SCALE GENOMIC DNA]</scope>
    <source>
        <strain evidence="8 10">DSM 103679</strain>
    </source>
</reference>
<dbReference type="InterPro" id="IPR019776">
    <property type="entry name" value="Flagellar_basal_body_rod_CS"/>
</dbReference>
<evidence type="ECO:0000313" key="11">
    <source>
        <dbReference type="Proteomes" id="UP000593591"/>
    </source>
</evidence>
<name>A0A840SBZ1_9SPIR</name>
<feature type="domain" description="Flagellar basal body rod protein N-terminal" evidence="5">
    <location>
        <begin position="6"/>
        <end position="35"/>
    </location>
</feature>
<protein>
    <submittedName>
        <fullName evidence="9">Flagellar basal-body rod protein FlgF</fullName>
    </submittedName>
    <submittedName>
        <fullName evidence="8">Flagellar basal-body rod protein FlgG</fullName>
    </submittedName>
</protein>
<evidence type="ECO:0000256" key="2">
    <source>
        <dbReference type="ARBA" id="ARBA00009677"/>
    </source>
</evidence>
<reference evidence="9 11" key="1">
    <citation type="submission" date="2018-08" db="EMBL/GenBank/DDBJ databases">
        <title>The first complete genome of Treponema rectale (CHPAT), a commensal spirochete of the bovine rectum.</title>
        <authorList>
            <person name="Staton G.J."/>
            <person name="Clegg S.R."/>
            <person name="Carter S.D."/>
            <person name="Radford A.D."/>
            <person name="Darby A."/>
            <person name="Hall N."/>
            <person name="Birtles R.J."/>
            <person name="Evans N.J."/>
        </authorList>
    </citation>
    <scope>NUCLEOTIDE SEQUENCE [LARGE SCALE GENOMIC DNA]</scope>
    <source>
        <strain evidence="9 11">CHPA</strain>
    </source>
</reference>
<dbReference type="Pfam" id="PF22692">
    <property type="entry name" value="LlgE_F_G_D1"/>
    <property type="match status" value="1"/>
</dbReference>
<dbReference type="InterPro" id="IPR012836">
    <property type="entry name" value="FlgF"/>
</dbReference>
<dbReference type="InterPro" id="IPR037925">
    <property type="entry name" value="FlgE/F/G-like"/>
</dbReference>
<organism evidence="8 10">
    <name type="scientific">Treponema rectale</name>
    <dbReference type="NCBI Taxonomy" id="744512"/>
    <lineage>
        <taxon>Bacteria</taxon>
        <taxon>Pseudomonadati</taxon>
        <taxon>Spirochaetota</taxon>
        <taxon>Spirochaetia</taxon>
        <taxon>Spirochaetales</taxon>
        <taxon>Treponemataceae</taxon>
        <taxon>Treponema</taxon>
    </lineage>
</organism>
<proteinExistence type="inferred from homology"/>
<evidence type="ECO:0000313" key="10">
    <source>
        <dbReference type="Proteomes" id="UP000578697"/>
    </source>
</evidence>
<comment type="similarity">
    <text evidence="2 4">Belongs to the flagella basal body rod proteins family.</text>
</comment>
<dbReference type="InterPro" id="IPR010930">
    <property type="entry name" value="Flg_bb/hook_C_dom"/>
</dbReference>
<dbReference type="Proteomes" id="UP000593591">
    <property type="component" value="Chromosome"/>
</dbReference>
<evidence type="ECO:0000259" key="5">
    <source>
        <dbReference type="Pfam" id="PF00460"/>
    </source>
</evidence>
<dbReference type="Proteomes" id="UP000578697">
    <property type="component" value="Unassembled WGS sequence"/>
</dbReference>
<gene>
    <name evidence="9" type="primary">flgF</name>
    <name evidence="9" type="ORF">DYE49_06200</name>
    <name evidence="8" type="ORF">HNP77_000574</name>
</gene>
<dbReference type="AlphaFoldDB" id="A0A840SBZ1"/>
<feature type="domain" description="Flagellar basal-body/hook protein C-terminal" evidence="6">
    <location>
        <begin position="216"/>
        <end position="257"/>
    </location>
</feature>
<evidence type="ECO:0000313" key="9">
    <source>
        <dbReference type="EMBL" id="QOS40067.1"/>
    </source>
</evidence>
<feature type="domain" description="Flagellar hook protein FlgE/F/G-like D1" evidence="7">
    <location>
        <begin position="102"/>
        <end position="164"/>
    </location>
</feature>
<keyword evidence="3 4" id="KW-0975">Bacterial flagellum</keyword>
<comment type="subcellular location">
    <subcellularLocation>
        <location evidence="1 4">Bacterial flagellum basal body</location>
    </subcellularLocation>
</comment>
<keyword evidence="10" id="KW-1185">Reference proteome</keyword>
<dbReference type="GO" id="GO:0071978">
    <property type="term" value="P:bacterial-type flagellum-dependent swarming motility"/>
    <property type="evidence" value="ECO:0007669"/>
    <property type="project" value="TreeGrafter"/>
</dbReference>
<evidence type="ECO:0000313" key="8">
    <source>
        <dbReference type="EMBL" id="MBB5218230.1"/>
    </source>
</evidence>
<sequence>MIRGWYIGASGMTAQQNRLDAISNNLANVDTTGFKKDIPVSKEFSELLLRRSRADGVYPTVFGSADVKPIIGTIGLGVETNELYTDFSQGSFKNTETNTDMALSGEGFFTVKTPMGERYTRNGNFILGKEGILLTKEGYPVQGENGDIHVEDDKFMVNKDGMIYSREDGTLVDRIKLVRFDNERYLQKTGSSLYNTSRWSGDAHIAEGDERPQIVQGFTETSNVNVVNEMVQMIEVNRAYEANQKTVQTQDSMMDTLWSKVVTVNR</sequence>
<evidence type="ECO:0000256" key="3">
    <source>
        <dbReference type="ARBA" id="ARBA00023143"/>
    </source>
</evidence>
<keyword evidence="8" id="KW-0282">Flagellum</keyword>
<dbReference type="GO" id="GO:0030694">
    <property type="term" value="C:bacterial-type flagellum basal body, rod"/>
    <property type="evidence" value="ECO:0007669"/>
    <property type="project" value="InterPro"/>
</dbReference>
<keyword evidence="8" id="KW-0966">Cell projection</keyword>
<dbReference type="NCBIfam" id="TIGR03506">
    <property type="entry name" value="FlgEFG_subfam"/>
    <property type="match status" value="2"/>
</dbReference>
<dbReference type="KEGG" id="trc:DYE49_06200"/>
<dbReference type="EMBL" id="JACHFR010000001">
    <property type="protein sequence ID" value="MBB5218230.1"/>
    <property type="molecule type" value="Genomic_DNA"/>
</dbReference>
<evidence type="ECO:0000256" key="4">
    <source>
        <dbReference type="RuleBase" id="RU362116"/>
    </source>
</evidence>
<accession>A0A840SBZ1</accession>
<keyword evidence="8" id="KW-0969">Cilium</keyword>
<dbReference type="RefSeq" id="WP_184651654.1">
    <property type="nucleotide sequence ID" value="NZ_JACHFR010000001.1"/>
</dbReference>
<dbReference type="Pfam" id="PF06429">
    <property type="entry name" value="Flg_bbr_C"/>
    <property type="match status" value="1"/>
</dbReference>
<dbReference type="PROSITE" id="PS00588">
    <property type="entry name" value="FLAGELLA_BB_ROD"/>
    <property type="match status" value="1"/>
</dbReference>
<dbReference type="PANTHER" id="PTHR30435:SF19">
    <property type="entry name" value="FLAGELLAR BASAL-BODY ROD PROTEIN FLGG"/>
    <property type="match status" value="1"/>
</dbReference>
<dbReference type="EMBL" id="CP031517">
    <property type="protein sequence ID" value="QOS40067.1"/>
    <property type="molecule type" value="Genomic_DNA"/>
</dbReference>